<organism evidence="2 3">
    <name type="scientific">Paenibacillus vortex V453</name>
    <dbReference type="NCBI Taxonomy" id="715225"/>
    <lineage>
        <taxon>Bacteria</taxon>
        <taxon>Bacillati</taxon>
        <taxon>Bacillota</taxon>
        <taxon>Bacilli</taxon>
        <taxon>Bacillales</taxon>
        <taxon>Paenibacillaceae</taxon>
        <taxon>Paenibacillus</taxon>
    </lineage>
</organism>
<accession>A0A2R9SQ63</accession>
<feature type="transmembrane region" description="Helical" evidence="1">
    <location>
        <begin position="47"/>
        <end position="69"/>
    </location>
</feature>
<dbReference type="AlphaFoldDB" id="A0A2R9SQ63"/>
<dbReference type="Proteomes" id="UP000003094">
    <property type="component" value="Unassembled WGS sequence"/>
</dbReference>
<protein>
    <submittedName>
        <fullName evidence="2">Uncharacterized protein</fullName>
    </submittedName>
</protein>
<keyword evidence="1" id="KW-0812">Transmembrane</keyword>
<dbReference type="KEGG" id="pvo:PVOR_24369"/>
<sequence length="127" mass="14909">MIRLYIRLIRPPFFSVIGIIIFILAVIMKLCFIYATDIGVKILTSTLFAVLLWCSTFWGIFGFYEFFILMKVCIHLRLRYTNGEIDGTIYHDKLRASTSNYIINTIYMIIVVLSSVYVVFNWEEINI</sequence>
<evidence type="ECO:0000256" key="1">
    <source>
        <dbReference type="SAM" id="Phobius"/>
    </source>
</evidence>
<keyword evidence="1" id="KW-1133">Transmembrane helix</keyword>
<proteinExistence type="predicted"/>
<comment type="caution">
    <text evidence="2">The sequence shown here is derived from an EMBL/GenBank/DDBJ whole genome shotgun (WGS) entry which is preliminary data.</text>
</comment>
<evidence type="ECO:0000313" key="3">
    <source>
        <dbReference type="Proteomes" id="UP000003094"/>
    </source>
</evidence>
<feature type="transmembrane region" description="Helical" evidence="1">
    <location>
        <begin position="101"/>
        <end position="120"/>
    </location>
</feature>
<keyword evidence="1" id="KW-0472">Membrane</keyword>
<name>A0A2R9SQ63_9BACL</name>
<keyword evidence="3" id="KW-1185">Reference proteome</keyword>
<feature type="transmembrane region" description="Helical" evidence="1">
    <location>
        <begin position="12"/>
        <end position="35"/>
    </location>
</feature>
<gene>
    <name evidence="2" type="ORF">PVOR_24369</name>
</gene>
<dbReference type="EMBL" id="ADHJ01000039">
    <property type="protein sequence ID" value="EFU39471.1"/>
    <property type="molecule type" value="Genomic_DNA"/>
</dbReference>
<reference evidence="2 3" key="1">
    <citation type="journal article" date="2010" name="BMC Genomics">
        <title>Genome sequence of the pattern forming Paenibacillus vortex bacterium reveals potential for thriving in complex environments.</title>
        <authorList>
            <person name="Sirota-Madi A."/>
            <person name="Olender T."/>
            <person name="Helman Y."/>
            <person name="Ingham C."/>
            <person name="Brainis I."/>
            <person name="Roth D."/>
            <person name="Hagi E."/>
            <person name="Brodsky L."/>
            <person name="Leshkowitz D."/>
            <person name="Galatenko V."/>
            <person name="Nikolaev V."/>
            <person name="Mugasimangalam R.C."/>
            <person name="Bransburg-Zabary S."/>
            <person name="Gutnick D.L."/>
            <person name="Lancet D."/>
            <person name="Ben-Jacob E."/>
        </authorList>
    </citation>
    <scope>NUCLEOTIDE SEQUENCE [LARGE SCALE GENOMIC DNA]</scope>
    <source>
        <strain evidence="2 3">V453</strain>
    </source>
</reference>
<evidence type="ECO:0000313" key="2">
    <source>
        <dbReference type="EMBL" id="EFU39471.1"/>
    </source>
</evidence>